<feature type="signal peptide" evidence="1">
    <location>
        <begin position="1"/>
        <end position="26"/>
    </location>
</feature>
<evidence type="ECO:0000256" key="1">
    <source>
        <dbReference type="SAM" id="SignalP"/>
    </source>
</evidence>
<feature type="chain" id="PRO_5014888450" description="Autotransporter domain-containing protein" evidence="1">
    <location>
        <begin position="27"/>
        <end position="480"/>
    </location>
</feature>
<sequence>MLQTSTKGLATAVGLALCLGSAEAHAQRVDLGGTVRCGPSKEPAQGVVVLIEDVDAKPQTTAKNGYFRFSWLRYHQVVDRPLKLQYWSGARDDPKTEPFYVDERRLVWQGTARYYPAPSHEIAANCAAIDTKAANVAAQAASSNHEGAVAVPVLDFFSKILMFFGAGGPGDPWYDRITKELLPVNSVSPNTKLGGLLARARTTQFLSPGFRYAPGRDALSALVTNAAALGFAEGWEVLTNSDIHVPAPYYLSVGLRWGQGHGWGVGFGYYFQADFEDRSFTFGQGETDDILSWSHEHAFVLAVSRPINHHVSLALSGKFLLQTDSEPTGVMRTHYFYQNEEVDHTDDIMTATRVTSSGDLGVSLAYDPIPQLRLGLSVQNILGRNERWRGGEEGDRAIGLGVTSYLGRVRLGTDIEYAQLHGLNFSTGLSVNVASWLELGAGYVSTERTLRSYFRLFGAMLSLRTGDDRWGVNASARWRF</sequence>
<dbReference type="EMBL" id="CP012673">
    <property type="protein sequence ID" value="AUX39723.1"/>
    <property type="molecule type" value="Genomic_DNA"/>
</dbReference>
<gene>
    <name evidence="2" type="ORF">SOCE26_011180</name>
</gene>
<dbReference type="RefSeq" id="WP_104977647.1">
    <property type="nucleotide sequence ID" value="NZ_CP012673.1"/>
</dbReference>
<organism evidence="2 3">
    <name type="scientific">Sorangium cellulosum</name>
    <name type="common">Polyangium cellulosum</name>
    <dbReference type="NCBI Taxonomy" id="56"/>
    <lineage>
        <taxon>Bacteria</taxon>
        <taxon>Pseudomonadati</taxon>
        <taxon>Myxococcota</taxon>
        <taxon>Polyangia</taxon>
        <taxon>Polyangiales</taxon>
        <taxon>Polyangiaceae</taxon>
        <taxon>Sorangium</taxon>
    </lineage>
</organism>
<evidence type="ECO:0000313" key="2">
    <source>
        <dbReference type="EMBL" id="AUX39723.1"/>
    </source>
</evidence>
<reference evidence="2 3" key="1">
    <citation type="submission" date="2015-09" db="EMBL/GenBank/DDBJ databases">
        <title>Sorangium comparison.</title>
        <authorList>
            <person name="Zaburannyi N."/>
            <person name="Bunk B."/>
            <person name="Overmann J."/>
            <person name="Mueller R."/>
        </authorList>
    </citation>
    <scope>NUCLEOTIDE SEQUENCE [LARGE SCALE GENOMIC DNA]</scope>
    <source>
        <strain evidence="2 3">So ce26</strain>
    </source>
</reference>
<evidence type="ECO:0000313" key="3">
    <source>
        <dbReference type="Proteomes" id="UP000238348"/>
    </source>
</evidence>
<keyword evidence="1" id="KW-0732">Signal</keyword>
<name>A0A2L0EK98_SORCE</name>
<accession>A0A2L0EK98</accession>
<dbReference type="AlphaFoldDB" id="A0A2L0EK98"/>
<protein>
    <recommendedName>
        <fullName evidence="4">Autotransporter domain-containing protein</fullName>
    </recommendedName>
</protein>
<evidence type="ECO:0008006" key="4">
    <source>
        <dbReference type="Google" id="ProtNLM"/>
    </source>
</evidence>
<proteinExistence type="predicted"/>
<dbReference type="Proteomes" id="UP000238348">
    <property type="component" value="Chromosome"/>
</dbReference>